<comment type="caution">
    <text evidence="2">The sequence shown here is derived from an EMBL/GenBank/DDBJ whole genome shotgun (WGS) entry which is preliminary data.</text>
</comment>
<proteinExistence type="predicted"/>
<accession>A0A370HHF6</accession>
<keyword evidence="3" id="KW-1185">Reference proteome</keyword>
<organism evidence="2 3">
    <name type="scientific">Microvirga subterranea</name>
    <dbReference type="NCBI Taxonomy" id="186651"/>
    <lineage>
        <taxon>Bacteria</taxon>
        <taxon>Pseudomonadati</taxon>
        <taxon>Pseudomonadota</taxon>
        <taxon>Alphaproteobacteria</taxon>
        <taxon>Hyphomicrobiales</taxon>
        <taxon>Methylobacteriaceae</taxon>
        <taxon>Microvirga</taxon>
    </lineage>
</organism>
<reference evidence="2 3" key="1">
    <citation type="submission" date="2018-07" db="EMBL/GenBank/DDBJ databases">
        <title>Genomic Encyclopedia of Type Strains, Phase IV (KMG-IV): sequencing the most valuable type-strain genomes for metagenomic binning, comparative biology and taxonomic classification.</title>
        <authorList>
            <person name="Goeker M."/>
        </authorList>
    </citation>
    <scope>NUCLEOTIDE SEQUENCE [LARGE SCALE GENOMIC DNA]</scope>
    <source>
        <strain evidence="2 3">DSM 14364</strain>
    </source>
</reference>
<dbReference type="EMBL" id="QQBB01000009">
    <property type="protein sequence ID" value="RDI56389.1"/>
    <property type="molecule type" value="Genomic_DNA"/>
</dbReference>
<evidence type="ECO:0000313" key="2">
    <source>
        <dbReference type="EMBL" id="RDI56389.1"/>
    </source>
</evidence>
<evidence type="ECO:0000256" key="1">
    <source>
        <dbReference type="SAM" id="MobiDB-lite"/>
    </source>
</evidence>
<dbReference type="Proteomes" id="UP000254925">
    <property type="component" value="Unassembled WGS sequence"/>
</dbReference>
<name>A0A370HHF6_9HYPH</name>
<sequence>MSNGTEYGMKLERKNLTAAYDAGATLNQLERTMLASIALMKRLRKQSRQLDRREPGSGREQAAQT</sequence>
<protein>
    <submittedName>
        <fullName evidence="2">Uncharacterized protein</fullName>
    </submittedName>
</protein>
<dbReference type="OrthoDB" id="10004549at2"/>
<feature type="region of interest" description="Disordered" evidence="1">
    <location>
        <begin position="44"/>
        <end position="65"/>
    </location>
</feature>
<feature type="compositionally biased region" description="Basic and acidic residues" evidence="1">
    <location>
        <begin position="48"/>
        <end position="57"/>
    </location>
</feature>
<gene>
    <name evidence="2" type="ORF">DES45_10973</name>
</gene>
<evidence type="ECO:0000313" key="3">
    <source>
        <dbReference type="Proteomes" id="UP000254925"/>
    </source>
</evidence>
<dbReference type="AlphaFoldDB" id="A0A370HHF6"/>
<dbReference type="RefSeq" id="WP_114771954.1">
    <property type="nucleotide sequence ID" value="NZ_QQBB01000009.1"/>
</dbReference>